<dbReference type="RefSeq" id="WP_196936782.1">
    <property type="nucleotide sequence ID" value="NZ_MU158698.1"/>
</dbReference>
<keyword evidence="1" id="KW-0732">Signal</keyword>
<evidence type="ECO:0008006" key="4">
    <source>
        <dbReference type="Google" id="ProtNLM"/>
    </source>
</evidence>
<reference evidence="2" key="1">
    <citation type="submission" date="2018-02" db="EMBL/GenBank/DDBJ databases">
        <authorList>
            <person name="Vasarhelyi B.M."/>
            <person name="Deshmukh S."/>
            <person name="Balint B."/>
            <person name="Kukolya J."/>
        </authorList>
    </citation>
    <scope>NUCLEOTIDE SEQUENCE</scope>
    <source>
        <strain evidence="2">KB22</strain>
    </source>
</reference>
<dbReference type="Proteomes" id="UP000616201">
    <property type="component" value="Unassembled WGS sequence"/>
</dbReference>
<accession>A0A928YRF2</accession>
<gene>
    <name evidence="2" type="ORF">C4F49_14695</name>
</gene>
<protein>
    <recommendedName>
        <fullName evidence="4">Lipoprotein</fullName>
    </recommendedName>
</protein>
<keyword evidence="3" id="KW-1185">Reference proteome</keyword>
<dbReference type="EMBL" id="PRDK01000009">
    <property type="protein sequence ID" value="MBE8714929.1"/>
    <property type="molecule type" value="Genomic_DNA"/>
</dbReference>
<dbReference type="PROSITE" id="PS51257">
    <property type="entry name" value="PROKAR_LIPOPROTEIN"/>
    <property type="match status" value="1"/>
</dbReference>
<feature type="chain" id="PRO_5036905203" description="Lipoprotein" evidence="1">
    <location>
        <begin position="20"/>
        <end position="158"/>
    </location>
</feature>
<evidence type="ECO:0000313" key="2">
    <source>
        <dbReference type="EMBL" id="MBE8714929.1"/>
    </source>
</evidence>
<dbReference type="AlphaFoldDB" id="A0A928YRF2"/>
<name>A0A928YRF2_9SPHI</name>
<sequence>MKNLVKIALLGTMIGSVVACNNSPQEKAQNASESAASHADAAATRAANAEDVAVNNAAAAILYSDIAAANNAVSTIQTPALEKNESKDLAKSLADLIIKRINATTVEDATKAETHIAEERSKINQKALDNKITTADRDAILKYGDDMIAAAKTAAGLQ</sequence>
<comment type="caution">
    <text evidence="2">The sequence shown here is derived from an EMBL/GenBank/DDBJ whole genome shotgun (WGS) entry which is preliminary data.</text>
</comment>
<organism evidence="2 3">
    <name type="scientific">Sphingobacterium hungaricum</name>
    <dbReference type="NCBI Taxonomy" id="2082723"/>
    <lineage>
        <taxon>Bacteria</taxon>
        <taxon>Pseudomonadati</taxon>
        <taxon>Bacteroidota</taxon>
        <taxon>Sphingobacteriia</taxon>
        <taxon>Sphingobacteriales</taxon>
        <taxon>Sphingobacteriaceae</taxon>
        <taxon>Sphingobacterium</taxon>
    </lineage>
</organism>
<evidence type="ECO:0000313" key="3">
    <source>
        <dbReference type="Proteomes" id="UP000616201"/>
    </source>
</evidence>
<evidence type="ECO:0000256" key="1">
    <source>
        <dbReference type="SAM" id="SignalP"/>
    </source>
</evidence>
<proteinExistence type="predicted"/>
<feature type="signal peptide" evidence="1">
    <location>
        <begin position="1"/>
        <end position="19"/>
    </location>
</feature>